<dbReference type="GO" id="GO:0030527">
    <property type="term" value="F:structural constituent of chromatin"/>
    <property type="evidence" value="ECO:0007669"/>
    <property type="project" value="InterPro"/>
</dbReference>
<dbReference type="PROSITE" id="PS00045">
    <property type="entry name" value="HISTONE_LIKE"/>
    <property type="match status" value="1"/>
</dbReference>
<evidence type="ECO:0000256" key="1">
    <source>
        <dbReference type="ARBA" id="ARBA00010529"/>
    </source>
</evidence>
<dbReference type="Gene3D" id="4.10.520.10">
    <property type="entry name" value="IHF-like DNA-binding proteins"/>
    <property type="match status" value="1"/>
</dbReference>
<keyword evidence="2" id="KW-0226">DNA condensation</keyword>
<comment type="similarity">
    <text evidence="1 4">Belongs to the bacterial histone-like protein family.</text>
</comment>
<dbReference type="Pfam" id="PF00216">
    <property type="entry name" value="Bac_DNA_binding"/>
    <property type="match status" value="1"/>
</dbReference>
<evidence type="ECO:0000256" key="2">
    <source>
        <dbReference type="ARBA" id="ARBA00023067"/>
    </source>
</evidence>
<dbReference type="CDD" id="cd13831">
    <property type="entry name" value="HU"/>
    <property type="match status" value="1"/>
</dbReference>
<dbReference type="Proteomes" id="UP000022645">
    <property type="component" value="Unassembled WGS sequence"/>
</dbReference>
<dbReference type="PANTHER" id="PTHR33175:SF3">
    <property type="entry name" value="DNA-BINDING PROTEIN HU-BETA"/>
    <property type="match status" value="1"/>
</dbReference>
<dbReference type="GO" id="GO:0003677">
    <property type="term" value="F:DNA binding"/>
    <property type="evidence" value="ECO:0007669"/>
    <property type="project" value="UniProtKB-KW"/>
</dbReference>
<dbReference type="InterPro" id="IPR000119">
    <property type="entry name" value="Hist_DNA-bd"/>
</dbReference>
<dbReference type="PRINTS" id="PR01727">
    <property type="entry name" value="DNABINDINGHU"/>
</dbReference>
<evidence type="ECO:0000256" key="3">
    <source>
        <dbReference type="ARBA" id="ARBA00023125"/>
    </source>
</evidence>
<comment type="caution">
    <text evidence="5">The sequence shown here is derived from an EMBL/GenBank/DDBJ whole genome shotgun (WGS) entry which is preliminary data.</text>
</comment>
<gene>
    <name evidence="5" type="ORF">HMPREF0581_0307</name>
</gene>
<sequence length="92" mass="10023">MVTKNTLIEIIAEKEDITKTKASRILSLIGNGIMEAVSNGERVTIAGFGTFESKERSERDGVNPFTGEKIHIPASKGVKFKPGKAFKESVNK</sequence>
<accession>X8ISH0</accession>
<dbReference type="EMBL" id="JALU01000020">
    <property type="protein sequence ID" value="EUC52139.1"/>
    <property type="molecule type" value="Genomic_DNA"/>
</dbReference>
<protein>
    <submittedName>
        <fullName evidence="5">Putative DNA-binding protein HU 1</fullName>
    </submittedName>
</protein>
<keyword evidence="3 5" id="KW-0238">DNA-binding</keyword>
<evidence type="ECO:0000256" key="4">
    <source>
        <dbReference type="RuleBase" id="RU003939"/>
    </source>
</evidence>
<dbReference type="AlphaFoldDB" id="X8ISH0"/>
<dbReference type="RefSeq" id="WP_036381238.1">
    <property type="nucleotide sequence ID" value="NZ_JALU01000020.1"/>
</dbReference>
<dbReference type="InterPro" id="IPR020816">
    <property type="entry name" value="Histone-like_DNA-bd_CS"/>
</dbReference>
<evidence type="ECO:0000313" key="6">
    <source>
        <dbReference type="Proteomes" id="UP000022645"/>
    </source>
</evidence>
<name>X8ISH0_9FIRM</name>
<dbReference type="GO" id="GO:0030261">
    <property type="term" value="P:chromosome condensation"/>
    <property type="evidence" value="ECO:0007669"/>
    <property type="project" value="UniProtKB-KW"/>
</dbReference>
<dbReference type="SUPFAM" id="SSF47729">
    <property type="entry name" value="IHF-like DNA-binding proteins"/>
    <property type="match status" value="1"/>
</dbReference>
<proteinExistence type="inferred from homology"/>
<dbReference type="PANTHER" id="PTHR33175">
    <property type="entry name" value="DNA-BINDING PROTEIN HU"/>
    <property type="match status" value="1"/>
</dbReference>
<evidence type="ECO:0000313" key="5">
    <source>
        <dbReference type="EMBL" id="EUC52139.1"/>
    </source>
</evidence>
<organism evidence="5 6">
    <name type="scientific">Mogibacterium timidum ATCC 33093</name>
    <dbReference type="NCBI Taxonomy" id="1401079"/>
    <lineage>
        <taxon>Bacteria</taxon>
        <taxon>Bacillati</taxon>
        <taxon>Bacillota</taxon>
        <taxon>Clostridia</taxon>
        <taxon>Peptostreptococcales</taxon>
        <taxon>Anaerovoracaceae</taxon>
        <taxon>Mogibacterium</taxon>
    </lineage>
</organism>
<dbReference type="SMART" id="SM00411">
    <property type="entry name" value="BHL"/>
    <property type="match status" value="1"/>
</dbReference>
<reference evidence="5 6" key="1">
    <citation type="submission" date="2014-01" db="EMBL/GenBank/DDBJ databases">
        <authorList>
            <person name="Durkin A.S."/>
            <person name="McCorrison J."/>
            <person name="Torralba M."/>
            <person name="Gillis M."/>
            <person name="Haft D.H."/>
            <person name="Methe B."/>
            <person name="Sutton G."/>
            <person name="Nelson K.E."/>
        </authorList>
    </citation>
    <scope>NUCLEOTIDE SEQUENCE [LARGE SCALE GENOMIC DNA]</scope>
    <source>
        <strain evidence="5 6">ATCC 33093</strain>
    </source>
</reference>
<dbReference type="InterPro" id="IPR010992">
    <property type="entry name" value="IHF-like_DNA-bd_dom_sf"/>
</dbReference>